<keyword evidence="2" id="KW-1185">Reference proteome</keyword>
<dbReference type="RefSeq" id="WP_310472012.1">
    <property type="nucleotide sequence ID" value="NZ_CP136522.1"/>
</dbReference>
<dbReference type="PANTHER" id="PTHR37805:SF1">
    <property type="entry name" value="CYTOPLASMIC PROTEIN"/>
    <property type="match status" value="1"/>
</dbReference>
<accession>A0ABZ0JW31</accession>
<name>A0ABZ0JW31_9GAMM</name>
<evidence type="ECO:0000313" key="1">
    <source>
        <dbReference type="EMBL" id="WOT04381.1"/>
    </source>
</evidence>
<dbReference type="EMBL" id="CP136522">
    <property type="protein sequence ID" value="WOT04381.1"/>
    <property type="molecule type" value="Genomic_DNA"/>
</dbReference>
<dbReference type="Pfam" id="PF07308">
    <property type="entry name" value="DUF1456"/>
    <property type="match status" value="2"/>
</dbReference>
<proteinExistence type="predicted"/>
<organism evidence="1 2">
    <name type="scientific">Shewanella youngdeokensis</name>
    <dbReference type="NCBI Taxonomy" id="2999068"/>
    <lineage>
        <taxon>Bacteria</taxon>
        <taxon>Pseudomonadati</taxon>
        <taxon>Pseudomonadota</taxon>
        <taxon>Gammaproteobacteria</taxon>
        <taxon>Alteromonadales</taxon>
        <taxon>Shewanellaceae</taxon>
        <taxon>Shewanella</taxon>
    </lineage>
</organism>
<protein>
    <submittedName>
        <fullName evidence="1">DUF1456 family protein</fullName>
    </submittedName>
</protein>
<dbReference type="PANTHER" id="PTHR37805">
    <property type="entry name" value="CYTOPLASMIC PROTEIN-RELATED"/>
    <property type="match status" value="1"/>
</dbReference>
<gene>
    <name evidence="1" type="ORF">RGE70_13770</name>
</gene>
<evidence type="ECO:0000313" key="2">
    <source>
        <dbReference type="Proteomes" id="UP001529491"/>
    </source>
</evidence>
<dbReference type="InterPro" id="IPR009921">
    <property type="entry name" value="YehS-like"/>
</dbReference>
<reference evidence="1 2" key="1">
    <citation type="submission" date="2023-10" db="EMBL/GenBank/DDBJ databases">
        <title>Complete genome sequence of Shewanella sp. DAU334.</title>
        <authorList>
            <person name="Lee Y.-S."/>
            <person name="Jeong H.-R."/>
            <person name="Hwang E.-J."/>
            <person name="Choi Y.-L."/>
            <person name="Kim G.-D."/>
        </authorList>
    </citation>
    <scope>NUCLEOTIDE SEQUENCE [LARGE SCALE GENOMIC DNA]</scope>
    <source>
        <strain evidence="1 2">DAU334</strain>
    </source>
</reference>
<dbReference type="Proteomes" id="UP001529491">
    <property type="component" value="Chromosome"/>
</dbReference>
<sequence>MINNDILRKVRYILDLSNAKMVRVFAKAKHEVTQEQMINMLKKESEEGYQPCNDKIMCTFLDGLVIYKRGLKPGAEVPEPLSQLTNNLIFKKLRIAFELREDDIIEALTLAEFNMSKSELGALFRKPGHKHYKPCGDQVLRNFLMGLSLKYRPKKTEA</sequence>